<dbReference type="AlphaFoldDB" id="A0A5C5YAH6"/>
<name>A0A5C5YAH6_9PLAN</name>
<reference evidence="1 2" key="1">
    <citation type="submission" date="2019-02" db="EMBL/GenBank/DDBJ databases">
        <title>Deep-cultivation of Planctomycetes and their phenomic and genomic characterization uncovers novel biology.</title>
        <authorList>
            <person name="Wiegand S."/>
            <person name="Jogler M."/>
            <person name="Boedeker C."/>
            <person name="Pinto D."/>
            <person name="Vollmers J."/>
            <person name="Rivas-Marin E."/>
            <person name="Kohn T."/>
            <person name="Peeters S.H."/>
            <person name="Heuer A."/>
            <person name="Rast P."/>
            <person name="Oberbeckmann S."/>
            <person name="Bunk B."/>
            <person name="Jeske O."/>
            <person name="Meyerdierks A."/>
            <person name="Storesund J.E."/>
            <person name="Kallscheuer N."/>
            <person name="Luecker S."/>
            <person name="Lage O.M."/>
            <person name="Pohl T."/>
            <person name="Merkel B.J."/>
            <person name="Hornburger P."/>
            <person name="Mueller R.-W."/>
            <person name="Bruemmer F."/>
            <person name="Labrenz M."/>
            <person name="Spormann A.M."/>
            <person name="Op Den Camp H."/>
            <person name="Overmann J."/>
            <person name="Amann R."/>
            <person name="Jetten M.S.M."/>
            <person name="Mascher T."/>
            <person name="Medema M.H."/>
            <person name="Devos D.P."/>
            <person name="Kaster A.-K."/>
            <person name="Ovreas L."/>
            <person name="Rohde M."/>
            <person name="Galperin M.Y."/>
            <person name="Jogler C."/>
        </authorList>
    </citation>
    <scope>NUCLEOTIDE SEQUENCE [LARGE SCALE GENOMIC DNA]</scope>
    <source>
        <strain evidence="1 2">Pan14r</strain>
    </source>
</reference>
<dbReference type="Proteomes" id="UP000317238">
    <property type="component" value="Unassembled WGS sequence"/>
</dbReference>
<evidence type="ECO:0000313" key="2">
    <source>
        <dbReference type="Proteomes" id="UP000317238"/>
    </source>
</evidence>
<comment type="caution">
    <text evidence="1">The sequence shown here is derived from an EMBL/GenBank/DDBJ whole genome shotgun (WGS) entry which is preliminary data.</text>
</comment>
<organism evidence="1 2">
    <name type="scientific">Crateriforma conspicua</name>
    <dbReference type="NCBI Taxonomy" id="2527996"/>
    <lineage>
        <taxon>Bacteria</taxon>
        <taxon>Pseudomonadati</taxon>
        <taxon>Planctomycetota</taxon>
        <taxon>Planctomycetia</taxon>
        <taxon>Planctomycetales</taxon>
        <taxon>Planctomycetaceae</taxon>
        <taxon>Crateriforma</taxon>
    </lineage>
</organism>
<proteinExistence type="predicted"/>
<accession>A0A5C5YAH6</accession>
<protein>
    <submittedName>
        <fullName evidence="1">Uncharacterized protein</fullName>
    </submittedName>
</protein>
<gene>
    <name evidence="1" type="ORF">Pan14r_37610</name>
</gene>
<sequence>MNDKVYEKIDRSTAAQILRNDDGSLEPLTAIGVAADTGVYVIGAPSE</sequence>
<keyword evidence="2" id="KW-1185">Reference proteome</keyword>
<evidence type="ECO:0000313" key="1">
    <source>
        <dbReference type="EMBL" id="TWT71451.1"/>
    </source>
</evidence>
<dbReference type="EMBL" id="SJPL01000001">
    <property type="protein sequence ID" value="TWT71451.1"/>
    <property type="molecule type" value="Genomic_DNA"/>
</dbReference>